<dbReference type="EMBL" id="CP043505">
    <property type="protein sequence ID" value="QEO14096.1"/>
    <property type="molecule type" value="Genomic_DNA"/>
</dbReference>
<evidence type="ECO:0000313" key="3">
    <source>
        <dbReference type="Proteomes" id="UP000324678"/>
    </source>
</evidence>
<feature type="compositionally biased region" description="Low complexity" evidence="1">
    <location>
        <begin position="11"/>
        <end position="25"/>
    </location>
</feature>
<keyword evidence="3" id="KW-1185">Reference proteome</keyword>
<accession>A0A5C1YDF7</accession>
<name>A0A5C1YDF7_9MICO</name>
<organism evidence="2 3">
    <name type="scientific">Agromyces intestinalis</name>
    <dbReference type="NCBI Taxonomy" id="2592652"/>
    <lineage>
        <taxon>Bacteria</taxon>
        <taxon>Bacillati</taxon>
        <taxon>Actinomycetota</taxon>
        <taxon>Actinomycetes</taxon>
        <taxon>Micrococcales</taxon>
        <taxon>Microbacteriaceae</taxon>
        <taxon>Agromyces</taxon>
    </lineage>
</organism>
<dbReference type="OrthoDB" id="4830023at2"/>
<dbReference type="KEGG" id="ail:FLP10_06425"/>
<dbReference type="AlphaFoldDB" id="A0A5C1YDF7"/>
<feature type="region of interest" description="Disordered" evidence="1">
    <location>
        <begin position="294"/>
        <end position="368"/>
    </location>
</feature>
<feature type="compositionally biased region" description="Low complexity" evidence="1">
    <location>
        <begin position="584"/>
        <end position="612"/>
    </location>
</feature>
<feature type="compositionally biased region" description="Gly residues" evidence="1">
    <location>
        <begin position="26"/>
        <end position="38"/>
    </location>
</feature>
<feature type="compositionally biased region" description="Basic and acidic residues" evidence="1">
    <location>
        <begin position="1"/>
        <end position="10"/>
    </location>
</feature>
<dbReference type="RefSeq" id="WP_149160118.1">
    <property type="nucleotide sequence ID" value="NZ_CP043505.1"/>
</dbReference>
<feature type="compositionally biased region" description="Low complexity" evidence="1">
    <location>
        <begin position="39"/>
        <end position="52"/>
    </location>
</feature>
<evidence type="ECO:0000313" key="2">
    <source>
        <dbReference type="EMBL" id="QEO14096.1"/>
    </source>
</evidence>
<feature type="region of interest" description="Disordered" evidence="1">
    <location>
        <begin position="763"/>
        <end position="785"/>
    </location>
</feature>
<feature type="region of interest" description="Disordered" evidence="1">
    <location>
        <begin position="1"/>
        <end position="54"/>
    </location>
</feature>
<feature type="region of interest" description="Disordered" evidence="1">
    <location>
        <begin position="234"/>
        <end position="277"/>
    </location>
</feature>
<reference evidence="2 3" key="1">
    <citation type="submission" date="2019-09" db="EMBL/GenBank/DDBJ databases">
        <title>Genome sequencing of strain KACC 19306.</title>
        <authorList>
            <person name="Heo J."/>
            <person name="Kim S.-J."/>
            <person name="Kim J.-S."/>
            <person name="Hong S.-B."/>
            <person name="Kwon S.-W."/>
        </authorList>
    </citation>
    <scope>NUCLEOTIDE SEQUENCE [LARGE SCALE GENOMIC DNA]</scope>
    <source>
        <strain evidence="2 3">KACC 19306</strain>
    </source>
</reference>
<proteinExistence type="predicted"/>
<feature type="region of interest" description="Disordered" evidence="1">
    <location>
        <begin position="574"/>
        <end position="612"/>
    </location>
</feature>
<evidence type="ECO:0000256" key="1">
    <source>
        <dbReference type="SAM" id="MobiDB-lite"/>
    </source>
</evidence>
<feature type="region of interest" description="Disordered" evidence="1">
    <location>
        <begin position="470"/>
        <end position="556"/>
    </location>
</feature>
<gene>
    <name evidence="2" type="ORF">FLP10_06425</name>
</gene>
<dbReference type="Proteomes" id="UP000324678">
    <property type="component" value="Chromosome"/>
</dbReference>
<sequence length="835" mass="81056">MRWPWERRASTADSPSTPASAAPGDGATGSAGAGGSDGPAGAAAPPAYSPAGWAFLPPLQRQVSDAPPATLRTGWVDRLPTRSLSGSVGELTHLVDASAPAGTVAETPAGLGAPVPRATAADLTLRAPYQRAATSVPVQRRVVDASAPAPAPVLAVAPTIADEEPAAADAPTLGDVAGADEGRAAADAAGPVAAAGAPVAPVQREAVEAPTARDAQAASVPPVEMPVVAGARAGSVAATDPEPAVEGAASTGALEPDASSTEASGPDTPSVDVPTLGASVPAAASGALAAATPVQRSAAPVEPRRFGLGAPLPPGTRWPQPDGPVQRTPVAATPANESAARADRGTPTAPRSEPAASASPTTPAVSADHDVAADPRAASEFGVDTPAHGALPLVQRSVESVVAQDAVEKAGTEPEVVETDVAEVAPPATASAPLLSQRRIEPALVAGPRPAAVQRVVPAVVLAPGASAPLSSGSLVAARPGGERQHASPTGSRDASAGPGAAAVPIQRTPLGATPTGHAPLSSGSLVAARPGGERQHASPAEGGRGESGAGRGSERLGGFSAWVQRVFRPDVSERAADPAEVGSAAQAEPDSPAEADPVAAAAGDGANGVTASPELAASVPLPTPSYSTAPGATPSVQRVSAASAAPVAPRSPATGAPVAATIAPALRTDVLAMPPRSSTTSSAGIAQGPSIATVSPAAVQRLVIAAPQRPPSPALPVAASPATAAGAAATAAYEASRAGAAAPAAVLDGPEASASQPVVQRAEATAPITEASDDSDLGAASAATGATAAPAAPAADDPAAIETLAGRLYGPLVRRLKAELLLDRERRGIRIDGI</sequence>
<protein>
    <submittedName>
        <fullName evidence="2">Uncharacterized protein</fullName>
    </submittedName>
</protein>
<feature type="compositionally biased region" description="Low complexity" evidence="1">
    <location>
        <begin position="346"/>
        <end position="366"/>
    </location>
</feature>